<feature type="region of interest" description="Disordered" evidence="1">
    <location>
        <begin position="1"/>
        <end position="38"/>
    </location>
</feature>
<accession>A0AAD6IZC0</accession>
<evidence type="ECO:0000256" key="1">
    <source>
        <dbReference type="SAM" id="MobiDB-lite"/>
    </source>
</evidence>
<name>A0AAD6IZC0_DREDA</name>
<dbReference type="Proteomes" id="UP001221413">
    <property type="component" value="Unassembled WGS sequence"/>
</dbReference>
<protein>
    <submittedName>
        <fullName evidence="2">Uncharacterized protein</fullName>
    </submittedName>
</protein>
<sequence length="78" mass="8469">MPPKTLRIQADDHPPRLLPRPSRQTPRPGTLIGTDDGLSTDLPASLSFLFSRFANHLHAMHLDTTAADHPANEPPAAV</sequence>
<gene>
    <name evidence="2" type="ORF">Dda_4213</name>
</gene>
<keyword evidence="3" id="KW-1185">Reference proteome</keyword>
<dbReference type="AlphaFoldDB" id="A0AAD6IZC0"/>
<dbReference type="EMBL" id="JAQGDS010000004">
    <property type="protein sequence ID" value="KAJ6261543.1"/>
    <property type="molecule type" value="Genomic_DNA"/>
</dbReference>
<reference evidence="2" key="1">
    <citation type="submission" date="2023-01" db="EMBL/GenBank/DDBJ databases">
        <title>The chitinases involved in constricting ring structure development in the nematode-trapping fungus Drechslerella dactyloides.</title>
        <authorList>
            <person name="Wang R."/>
            <person name="Zhang L."/>
            <person name="Tang P."/>
            <person name="Li S."/>
            <person name="Liang L."/>
        </authorList>
    </citation>
    <scope>NUCLEOTIDE SEQUENCE</scope>
    <source>
        <strain evidence="2">YMF1.00031</strain>
    </source>
</reference>
<proteinExistence type="predicted"/>
<evidence type="ECO:0000313" key="3">
    <source>
        <dbReference type="Proteomes" id="UP001221413"/>
    </source>
</evidence>
<organism evidence="2 3">
    <name type="scientific">Drechslerella dactyloides</name>
    <name type="common">Nematode-trapping fungus</name>
    <name type="synonym">Arthrobotrys dactyloides</name>
    <dbReference type="NCBI Taxonomy" id="74499"/>
    <lineage>
        <taxon>Eukaryota</taxon>
        <taxon>Fungi</taxon>
        <taxon>Dikarya</taxon>
        <taxon>Ascomycota</taxon>
        <taxon>Pezizomycotina</taxon>
        <taxon>Orbiliomycetes</taxon>
        <taxon>Orbiliales</taxon>
        <taxon>Orbiliaceae</taxon>
        <taxon>Drechslerella</taxon>
    </lineage>
</organism>
<evidence type="ECO:0000313" key="2">
    <source>
        <dbReference type="EMBL" id="KAJ6261543.1"/>
    </source>
</evidence>
<comment type="caution">
    <text evidence="2">The sequence shown here is derived from an EMBL/GenBank/DDBJ whole genome shotgun (WGS) entry which is preliminary data.</text>
</comment>